<name>A0ABS7X2V3_9GAMM</name>
<evidence type="ECO:0000313" key="3">
    <source>
        <dbReference type="Proteomes" id="UP001319883"/>
    </source>
</evidence>
<comment type="caution">
    <text evidence="2">The sequence shown here is derived from an EMBL/GenBank/DDBJ whole genome shotgun (WGS) entry which is preliminary data.</text>
</comment>
<evidence type="ECO:0000256" key="1">
    <source>
        <dbReference type="SAM" id="SignalP"/>
    </source>
</evidence>
<accession>A0ABS7X2V3</accession>
<dbReference type="InterPro" id="IPR007497">
    <property type="entry name" value="SIMPL/DUF541"/>
</dbReference>
<protein>
    <submittedName>
        <fullName evidence="2">SIMPL domain-containing protein</fullName>
    </submittedName>
</protein>
<gene>
    <name evidence="2" type="ORF">KGQ91_13680</name>
</gene>
<dbReference type="PANTHER" id="PTHR34387:SF2">
    <property type="entry name" value="SLR1258 PROTEIN"/>
    <property type="match status" value="1"/>
</dbReference>
<dbReference type="Gene3D" id="3.30.110.170">
    <property type="entry name" value="Protein of unknown function (DUF541), domain 1"/>
    <property type="match status" value="1"/>
</dbReference>
<dbReference type="Gene3D" id="3.30.70.2970">
    <property type="entry name" value="Protein of unknown function (DUF541), domain 2"/>
    <property type="match status" value="1"/>
</dbReference>
<keyword evidence="3" id="KW-1185">Reference proteome</keyword>
<evidence type="ECO:0000313" key="2">
    <source>
        <dbReference type="EMBL" id="MBZ9568719.1"/>
    </source>
</evidence>
<sequence length="257" mass="27177">MPPLSWLRITAAVALIGTPLAAHAQAPTHDDGLSVEARATLHVAPDTATLNARLWERTPAVSRSAAQSTDPEALAEARQRLEARIAEVIRTLEVKGVSSRAIQAGSLSVHPDYLPAASRDGDAEPRVRTQLERPITIHLDTLSRLPIVLDILTGAGVDALDGVTYDLADRDAAADQALERAIDKARHKAQLMAQRLGISLGPVVRVAETTAPDVQPRTLAMRAEAAQAKGGSEYRAGEIEIDAGVAVTWAIAGPDGE</sequence>
<feature type="chain" id="PRO_5046072719" evidence="1">
    <location>
        <begin position="25"/>
        <end position="257"/>
    </location>
</feature>
<dbReference type="PANTHER" id="PTHR34387">
    <property type="entry name" value="SLR1258 PROTEIN"/>
    <property type="match status" value="1"/>
</dbReference>
<dbReference type="InterPro" id="IPR052022">
    <property type="entry name" value="26kDa_periplasmic_antigen"/>
</dbReference>
<dbReference type="RefSeq" id="WP_224421217.1">
    <property type="nucleotide sequence ID" value="NZ_JAGXFD010000001.1"/>
</dbReference>
<proteinExistence type="predicted"/>
<reference evidence="2 3" key="1">
    <citation type="submission" date="2021-05" db="EMBL/GenBank/DDBJ databases">
        <title>Petroleum and Energy Research Collection (APPE): ex situ preservation of microbial diversity associated with the oil industry and exploitation of its biotechnological potential.</title>
        <authorList>
            <person name="Paixao C.T.M."/>
            <person name="Gomes M.B."/>
            <person name="Oliveira V.M."/>
        </authorList>
    </citation>
    <scope>NUCLEOTIDE SEQUENCE [LARGE SCALE GENOMIC DNA]</scope>
    <source>
        <strain evidence="2 3">LIT2</strain>
    </source>
</reference>
<dbReference type="EMBL" id="JAGXFD010000001">
    <property type="protein sequence ID" value="MBZ9568719.1"/>
    <property type="molecule type" value="Genomic_DNA"/>
</dbReference>
<dbReference type="Pfam" id="PF04402">
    <property type="entry name" value="SIMPL"/>
    <property type="match status" value="1"/>
</dbReference>
<organism evidence="2 3">
    <name type="scientific">Modicisalibacter tunisiensis</name>
    <dbReference type="NCBI Taxonomy" id="390637"/>
    <lineage>
        <taxon>Bacteria</taxon>
        <taxon>Pseudomonadati</taxon>
        <taxon>Pseudomonadota</taxon>
        <taxon>Gammaproteobacteria</taxon>
        <taxon>Oceanospirillales</taxon>
        <taxon>Halomonadaceae</taxon>
        <taxon>Modicisalibacter</taxon>
    </lineage>
</organism>
<feature type="signal peptide" evidence="1">
    <location>
        <begin position="1"/>
        <end position="24"/>
    </location>
</feature>
<dbReference type="Proteomes" id="UP001319883">
    <property type="component" value="Unassembled WGS sequence"/>
</dbReference>
<keyword evidence="1" id="KW-0732">Signal</keyword>